<sequence length="630" mass="69335">MPEFLRAKPGSLQFRLLAALALSAGLIVLLAGLGWQAFEQDRLDRQFQQHQTTLVELGKRGLATPLWNVDGAAVDSVLQGLLMDPAVDRIEIHAPGLPGGSLARQKPHSGPATEAGPTVAFDIDYSGTGSAGATRVGRAEMVMNQAQLRQTQRDARLFILALLAALLLTLSVVAYLWLDRLVRRRLQQVGDWSQRLAHGQWDAPMPAQAQDELGVLAEQLTHMARQIQGSAHELHVSEQRYRSLFENAGEGLFQLDHRGRLVDVNNALATMLDFGNAAQALAQSRRPTRLVRIARDDRRHIADRLARQDSVTNLPMPITTRSGRTLWVELSLHRVVADASERPLYQGMLLDITERRAAEKALSLHREELEELVQARTTELIEAKQRAEAASEAKSRFLAAMSHEFRTPLNAILSFSQLAQMNDALPMDTRRQLGLIVDSGEHLLAMITELLDLAAIEAGRLRLNLAPVQLASLAELCTDAVRLRAQAKQLGLQIKIDPQLPYRVLVDGQRLRQVLLNLLSNAVKFTDQGLVSLELRVTERTAGRVSLQFVVSDTGIGMSKAQRAHLFEPFAQVSDVAQRRSGGSGLGLTICAQLLSLMNSQLELDSAPGQGSRFSFELDLAIYEPLGSLP</sequence>
<evidence type="ECO:0000256" key="1">
    <source>
        <dbReference type="ARBA" id="ARBA00000085"/>
    </source>
</evidence>
<keyword evidence="8" id="KW-0902">Two-component regulatory system</keyword>
<dbReference type="EC" id="2.7.13.3" evidence="3"/>
<dbReference type="InterPro" id="IPR000014">
    <property type="entry name" value="PAS"/>
</dbReference>
<dbReference type="SMART" id="SM00304">
    <property type="entry name" value="HAMP"/>
    <property type="match status" value="1"/>
</dbReference>
<evidence type="ECO:0000313" key="18">
    <source>
        <dbReference type="EMBL" id="RVT84748.1"/>
    </source>
</evidence>
<evidence type="ECO:0000256" key="4">
    <source>
        <dbReference type="ARBA" id="ARBA00022553"/>
    </source>
</evidence>
<dbReference type="SUPFAM" id="SSF55874">
    <property type="entry name" value="ATPase domain of HSP90 chaperone/DNA topoisomerase II/histidine kinase"/>
    <property type="match status" value="1"/>
</dbReference>
<organism evidence="18 19">
    <name type="scientific">Inhella crocodyli</name>
    <dbReference type="NCBI Taxonomy" id="2499851"/>
    <lineage>
        <taxon>Bacteria</taxon>
        <taxon>Pseudomonadati</taxon>
        <taxon>Pseudomonadota</taxon>
        <taxon>Betaproteobacteria</taxon>
        <taxon>Burkholderiales</taxon>
        <taxon>Sphaerotilaceae</taxon>
        <taxon>Inhella</taxon>
    </lineage>
</organism>
<accession>A0A3S2UD03</accession>
<dbReference type="InterPro" id="IPR003594">
    <property type="entry name" value="HATPase_dom"/>
</dbReference>
<keyword evidence="19" id="KW-1185">Reference proteome</keyword>
<dbReference type="RefSeq" id="WP_127683150.1">
    <property type="nucleotide sequence ID" value="NZ_SACM01000003.1"/>
</dbReference>
<keyword evidence="6" id="KW-0732">Signal</keyword>
<dbReference type="GO" id="GO:0000155">
    <property type="term" value="F:phosphorelay sensor kinase activity"/>
    <property type="evidence" value="ECO:0007669"/>
    <property type="project" value="InterPro"/>
</dbReference>
<gene>
    <name evidence="18" type="ORF">EOD73_11505</name>
</gene>
<keyword evidence="13" id="KW-0472">Membrane</keyword>
<proteinExistence type="predicted"/>
<evidence type="ECO:0000256" key="7">
    <source>
        <dbReference type="ARBA" id="ARBA00022777"/>
    </source>
</evidence>
<dbReference type="Gene3D" id="6.10.340.10">
    <property type="match status" value="1"/>
</dbReference>
<dbReference type="InterPro" id="IPR003660">
    <property type="entry name" value="HAMP_dom"/>
</dbReference>
<dbReference type="InterPro" id="IPR035965">
    <property type="entry name" value="PAS-like_dom_sf"/>
</dbReference>
<dbReference type="PRINTS" id="PR00344">
    <property type="entry name" value="BCTRLSENSOR"/>
</dbReference>
<dbReference type="CDD" id="cd06225">
    <property type="entry name" value="HAMP"/>
    <property type="match status" value="1"/>
</dbReference>
<dbReference type="InterPro" id="IPR036890">
    <property type="entry name" value="HATPase_C_sf"/>
</dbReference>
<dbReference type="PROSITE" id="PS50885">
    <property type="entry name" value="HAMP"/>
    <property type="match status" value="1"/>
</dbReference>
<dbReference type="InterPro" id="IPR000700">
    <property type="entry name" value="PAS-assoc_C"/>
</dbReference>
<dbReference type="CDD" id="cd16922">
    <property type="entry name" value="HATPase_EvgS-ArcB-TorS-like"/>
    <property type="match status" value="1"/>
</dbReference>
<dbReference type="SUPFAM" id="SSF158472">
    <property type="entry name" value="HAMP domain-like"/>
    <property type="match status" value="1"/>
</dbReference>
<feature type="domain" description="HAMP" evidence="17">
    <location>
        <begin position="180"/>
        <end position="232"/>
    </location>
</feature>
<dbReference type="Gene3D" id="1.10.287.130">
    <property type="match status" value="1"/>
</dbReference>
<name>A0A3S2UD03_9BURK</name>
<comment type="subcellular location">
    <subcellularLocation>
        <location evidence="2">Membrane</location>
    </subcellularLocation>
</comment>
<keyword evidence="12" id="KW-0175">Coiled coil</keyword>
<evidence type="ECO:0000256" key="8">
    <source>
        <dbReference type="ARBA" id="ARBA00023012"/>
    </source>
</evidence>
<evidence type="ECO:0000259" key="17">
    <source>
        <dbReference type="PROSITE" id="PS50885"/>
    </source>
</evidence>
<dbReference type="CDD" id="cd00082">
    <property type="entry name" value="HisKA"/>
    <property type="match status" value="1"/>
</dbReference>
<dbReference type="AlphaFoldDB" id="A0A3S2UD03"/>
<dbReference type="InterPro" id="IPR005467">
    <property type="entry name" value="His_kinase_dom"/>
</dbReference>
<dbReference type="PROSITE" id="PS50113">
    <property type="entry name" value="PAC"/>
    <property type="match status" value="1"/>
</dbReference>
<feature type="transmembrane region" description="Helical" evidence="13">
    <location>
        <begin position="12"/>
        <end position="35"/>
    </location>
</feature>
<dbReference type="Pfam" id="PF13188">
    <property type="entry name" value="PAS_8"/>
    <property type="match status" value="1"/>
</dbReference>
<keyword evidence="13" id="KW-1133">Transmembrane helix</keyword>
<evidence type="ECO:0000259" key="15">
    <source>
        <dbReference type="PROSITE" id="PS50112"/>
    </source>
</evidence>
<dbReference type="SMART" id="SM00388">
    <property type="entry name" value="HisKA"/>
    <property type="match status" value="1"/>
</dbReference>
<comment type="function">
    <text evidence="10">Member of the two-component regulatory system BvgS/BvgA. Phosphorylates BvgA via a four-step phosphorelay in response to environmental signals.</text>
</comment>
<dbReference type="PANTHER" id="PTHR43047">
    <property type="entry name" value="TWO-COMPONENT HISTIDINE PROTEIN KINASE"/>
    <property type="match status" value="1"/>
</dbReference>
<dbReference type="InterPro" id="IPR003661">
    <property type="entry name" value="HisK_dim/P_dom"/>
</dbReference>
<evidence type="ECO:0000256" key="9">
    <source>
        <dbReference type="ARBA" id="ARBA00023026"/>
    </source>
</evidence>
<dbReference type="InterPro" id="IPR004358">
    <property type="entry name" value="Sig_transdc_His_kin-like_C"/>
</dbReference>
<dbReference type="InterPro" id="IPR036097">
    <property type="entry name" value="HisK_dim/P_sf"/>
</dbReference>
<evidence type="ECO:0000256" key="10">
    <source>
        <dbReference type="ARBA" id="ARBA00058004"/>
    </source>
</evidence>
<feature type="coiled-coil region" evidence="12">
    <location>
        <begin position="355"/>
        <end position="386"/>
    </location>
</feature>
<dbReference type="Gene3D" id="3.30.565.10">
    <property type="entry name" value="Histidine kinase-like ATPase, C-terminal domain"/>
    <property type="match status" value="1"/>
</dbReference>
<keyword evidence="5" id="KW-0808">Transferase</keyword>
<dbReference type="NCBIfam" id="TIGR00229">
    <property type="entry name" value="sensory_box"/>
    <property type="match status" value="1"/>
</dbReference>
<comment type="catalytic activity">
    <reaction evidence="1">
        <text>ATP + protein L-histidine = ADP + protein N-phospho-L-histidine.</text>
        <dbReference type="EC" id="2.7.13.3"/>
    </reaction>
</comment>
<evidence type="ECO:0000256" key="2">
    <source>
        <dbReference type="ARBA" id="ARBA00004370"/>
    </source>
</evidence>
<protein>
    <recommendedName>
        <fullName evidence="11">Virulence sensor protein BvgS</fullName>
        <ecNumber evidence="3">2.7.13.3</ecNumber>
    </recommendedName>
</protein>
<evidence type="ECO:0000259" key="14">
    <source>
        <dbReference type="PROSITE" id="PS50109"/>
    </source>
</evidence>
<dbReference type="Pfam" id="PF02518">
    <property type="entry name" value="HATPase_c"/>
    <property type="match status" value="1"/>
</dbReference>
<dbReference type="Gene3D" id="3.30.450.20">
    <property type="entry name" value="PAS domain"/>
    <property type="match status" value="1"/>
</dbReference>
<dbReference type="Proteomes" id="UP000288587">
    <property type="component" value="Unassembled WGS sequence"/>
</dbReference>
<keyword evidence="4" id="KW-0597">Phosphoprotein</keyword>
<feature type="domain" description="Histidine kinase" evidence="14">
    <location>
        <begin position="400"/>
        <end position="622"/>
    </location>
</feature>
<feature type="transmembrane region" description="Helical" evidence="13">
    <location>
        <begin position="157"/>
        <end position="178"/>
    </location>
</feature>
<dbReference type="PROSITE" id="PS50112">
    <property type="entry name" value="PAS"/>
    <property type="match status" value="1"/>
</dbReference>
<dbReference type="CDD" id="cd00130">
    <property type="entry name" value="PAS"/>
    <property type="match status" value="1"/>
</dbReference>
<dbReference type="PROSITE" id="PS50109">
    <property type="entry name" value="HIS_KIN"/>
    <property type="match status" value="1"/>
</dbReference>
<evidence type="ECO:0000259" key="16">
    <source>
        <dbReference type="PROSITE" id="PS50113"/>
    </source>
</evidence>
<feature type="domain" description="PAS" evidence="15">
    <location>
        <begin position="237"/>
        <end position="274"/>
    </location>
</feature>
<comment type="caution">
    <text evidence="18">The sequence shown here is derived from an EMBL/GenBank/DDBJ whole genome shotgun (WGS) entry which is preliminary data.</text>
</comment>
<evidence type="ECO:0000256" key="3">
    <source>
        <dbReference type="ARBA" id="ARBA00012438"/>
    </source>
</evidence>
<dbReference type="EMBL" id="SACM01000003">
    <property type="protein sequence ID" value="RVT84748.1"/>
    <property type="molecule type" value="Genomic_DNA"/>
</dbReference>
<dbReference type="FunFam" id="3.30.565.10:FF:000010">
    <property type="entry name" value="Sensor histidine kinase RcsC"/>
    <property type="match status" value="1"/>
</dbReference>
<dbReference type="SUPFAM" id="SSF47384">
    <property type="entry name" value="Homodimeric domain of signal transducing histidine kinase"/>
    <property type="match status" value="1"/>
</dbReference>
<feature type="domain" description="PAC" evidence="16">
    <location>
        <begin position="312"/>
        <end position="364"/>
    </location>
</feature>
<evidence type="ECO:0000256" key="13">
    <source>
        <dbReference type="SAM" id="Phobius"/>
    </source>
</evidence>
<evidence type="ECO:0000256" key="12">
    <source>
        <dbReference type="SAM" id="Coils"/>
    </source>
</evidence>
<dbReference type="GO" id="GO:0016020">
    <property type="term" value="C:membrane"/>
    <property type="evidence" value="ECO:0007669"/>
    <property type="project" value="UniProtKB-SubCell"/>
</dbReference>
<dbReference type="Pfam" id="PF00672">
    <property type="entry name" value="HAMP"/>
    <property type="match status" value="1"/>
</dbReference>
<dbReference type="SMART" id="SM00387">
    <property type="entry name" value="HATPase_c"/>
    <property type="match status" value="1"/>
</dbReference>
<keyword evidence="13" id="KW-0812">Transmembrane</keyword>
<reference evidence="18 19" key="1">
    <citation type="submission" date="2019-01" db="EMBL/GenBank/DDBJ databases">
        <authorList>
            <person name="Chen W.-M."/>
        </authorList>
    </citation>
    <scope>NUCLEOTIDE SEQUENCE [LARGE SCALE GENOMIC DNA]</scope>
    <source>
        <strain evidence="18 19">CCP-18</strain>
    </source>
</reference>
<evidence type="ECO:0000256" key="6">
    <source>
        <dbReference type="ARBA" id="ARBA00022729"/>
    </source>
</evidence>
<evidence type="ECO:0000256" key="11">
    <source>
        <dbReference type="ARBA" id="ARBA00070152"/>
    </source>
</evidence>
<keyword evidence="9" id="KW-0843">Virulence</keyword>
<dbReference type="SUPFAM" id="SSF55785">
    <property type="entry name" value="PYP-like sensor domain (PAS domain)"/>
    <property type="match status" value="1"/>
</dbReference>
<evidence type="ECO:0000313" key="19">
    <source>
        <dbReference type="Proteomes" id="UP000288587"/>
    </source>
</evidence>
<dbReference type="OrthoDB" id="9176737at2"/>
<keyword evidence="7" id="KW-0418">Kinase</keyword>
<evidence type="ECO:0000256" key="5">
    <source>
        <dbReference type="ARBA" id="ARBA00022679"/>
    </source>
</evidence>
<dbReference type="Pfam" id="PF00512">
    <property type="entry name" value="HisKA"/>
    <property type="match status" value="1"/>
</dbReference>